<dbReference type="SUPFAM" id="SSF158221">
    <property type="entry name" value="YnzC-like"/>
    <property type="match status" value="1"/>
</dbReference>
<name>A0A940NQY4_9BACI</name>
<dbReference type="Proteomes" id="UP000682134">
    <property type="component" value="Unassembled WGS sequence"/>
</dbReference>
<dbReference type="Pfam" id="PF05979">
    <property type="entry name" value="DUF896"/>
    <property type="match status" value="1"/>
</dbReference>
<evidence type="ECO:0000256" key="1">
    <source>
        <dbReference type="ARBA" id="ARBA00022490"/>
    </source>
</evidence>
<gene>
    <name evidence="3" type="ORF">J5Y03_12200</name>
</gene>
<accession>A0A940NQY4</accession>
<sequence>MIQDKLNRINELAKKAKTTGLTEEEKIEQAELRKEYLADFRSRMMDQLTSIKVVDEEGKDVTPAKLKLAKAMKKRTLN</sequence>
<dbReference type="AlphaFoldDB" id="A0A940NQY4"/>
<reference evidence="3" key="1">
    <citation type="submission" date="2021-04" db="EMBL/GenBank/DDBJ databases">
        <title>Genome seq and assembly of Bacillus sp.</title>
        <authorList>
            <person name="Chhetri G."/>
        </authorList>
    </citation>
    <scope>NUCLEOTIDE SEQUENCE</scope>
    <source>
        <strain evidence="3">RG28</strain>
    </source>
</reference>
<dbReference type="HAMAP" id="MF_01103">
    <property type="entry name" value="UPF0291"/>
    <property type="match status" value="1"/>
</dbReference>
<protein>
    <recommendedName>
        <fullName evidence="2">UPF0291 protein J5Y03_12200</fullName>
    </recommendedName>
</protein>
<dbReference type="InterPro" id="IPR009242">
    <property type="entry name" value="DUF896"/>
</dbReference>
<proteinExistence type="inferred from homology"/>
<evidence type="ECO:0000313" key="3">
    <source>
        <dbReference type="EMBL" id="MBP0725933.1"/>
    </source>
</evidence>
<dbReference type="Gene3D" id="1.10.287.540">
    <property type="entry name" value="Helix hairpin bin"/>
    <property type="match status" value="1"/>
</dbReference>
<dbReference type="RefSeq" id="WP_209406008.1">
    <property type="nucleotide sequence ID" value="NZ_JAGIYQ010000007.1"/>
</dbReference>
<comment type="subcellular location">
    <subcellularLocation>
        <location evidence="2">Cytoplasm</location>
    </subcellularLocation>
</comment>
<organism evidence="3 4">
    <name type="scientific">Gottfriedia endophytica</name>
    <dbReference type="NCBI Taxonomy" id="2820819"/>
    <lineage>
        <taxon>Bacteria</taxon>
        <taxon>Bacillati</taxon>
        <taxon>Bacillota</taxon>
        <taxon>Bacilli</taxon>
        <taxon>Bacillales</taxon>
        <taxon>Bacillaceae</taxon>
        <taxon>Gottfriedia</taxon>
    </lineage>
</organism>
<evidence type="ECO:0000313" key="4">
    <source>
        <dbReference type="Proteomes" id="UP000682134"/>
    </source>
</evidence>
<dbReference type="GO" id="GO:0005737">
    <property type="term" value="C:cytoplasm"/>
    <property type="evidence" value="ECO:0007669"/>
    <property type="project" value="UniProtKB-SubCell"/>
</dbReference>
<comment type="caution">
    <text evidence="3">The sequence shown here is derived from an EMBL/GenBank/DDBJ whole genome shotgun (WGS) entry which is preliminary data.</text>
</comment>
<dbReference type="PANTHER" id="PTHR37300">
    <property type="entry name" value="UPF0291 PROTEIN CBO2609/CLC_2481"/>
    <property type="match status" value="1"/>
</dbReference>
<keyword evidence="4" id="KW-1185">Reference proteome</keyword>
<dbReference type="EMBL" id="JAGIYQ010000007">
    <property type="protein sequence ID" value="MBP0725933.1"/>
    <property type="molecule type" value="Genomic_DNA"/>
</dbReference>
<evidence type="ECO:0000256" key="2">
    <source>
        <dbReference type="HAMAP-Rule" id="MF_01103"/>
    </source>
</evidence>
<dbReference type="PANTHER" id="PTHR37300:SF1">
    <property type="entry name" value="UPF0291 PROTEIN YNZC"/>
    <property type="match status" value="1"/>
</dbReference>
<keyword evidence="1 2" id="KW-0963">Cytoplasm</keyword>
<comment type="similarity">
    <text evidence="2">Belongs to the UPF0291 family.</text>
</comment>